<dbReference type="EMBL" id="CM044702">
    <property type="protein sequence ID" value="KAI5678464.1"/>
    <property type="molecule type" value="Genomic_DNA"/>
</dbReference>
<keyword evidence="2" id="KW-1185">Reference proteome</keyword>
<comment type="caution">
    <text evidence="1">The sequence shown here is derived from an EMBL/GenBank/DDBJ whole genome shotgun (WGS) entry which is preliminary data.</text>
</comment>
<proteinExistence type="predicted"/>
<accession>A0ACC0C0X1</accession>
<reference evidence="2" key="1">
    <citation type="journal article" date="2023" name="Nat. Plants">
        <title>Single-cell RNA sequencing provides a high-resolution roadmap for understanding the multicellular compartmentation of specialized metabolism.</title>
        <authorList>
            <person name="Sun S."/>
            <person name="Shen X."/>
            <person name="Li Y."/>
            <person name="Li Y."/>
            <person name="Wang S."/>
            <person name="Li R."/>
            <person name="Zhang H."/>
            <person name="Shen G."/>
            <person name="Guo B."/>
            <person name="Wei J."/>
            <person name="Xu J."/>
            <person name="St-Pierre B."/>
            <person name="Chen S."/>
            <person name="Sun C."/>
        </authorList>
    </citation>
    <scope>NUCLEOTIDE SEQUENCE [LARGE SCALE GENOMIC DNA]</scope>
</reference>
<evidence type="ECO:0000313" key="1">
    <source>
        <dbReference type="EMBL" id="KAI5678464.1"/>
    </source>
</evidence>
<gene>
    <name evidence="1" type="ORF">M9H77_09414</name>
</gene>
<protein>
    <submittedName>
        <fullName evidence="1">Uncharacterized protein</fullName>
    </submittedName>
</protein>
<evidence type="ECO:0000313" key="2">
    <source>
        <dbReference type="Proteomes" id="UP001060085"/>
    </source>
</evidence>
<sequence>MDLDKLEQAEYPYRPWMIPERVERRCFDGWRYDGGSGLVDVNMQIALDELTRHMSLMDPLHPRILNHVEPRVSSNGAQGILRRSCLNSMLVIEAPATVVGPFQSVCFTSRGNTELVIAVSQTNGPLYLVSVAPYWRLEPSLKSSGEIER</sequence>
<organism evidence="1 2">
    <name type="scientific">Catharanthus roseus</name>
    <name type="common">Madagascar periwinkle</name>
    <name type="synonym">Vinca rosea</name>
    <dbReference type="NCBI Taxonomy" id="4058"/>
    <lineage>
        <taxon>Eukaryota</taxon>
        <taxon>Viridiplantae</taxon>
        <taxon>Streptophyta</taxon>
        <taxon>Embryophyta</taxon>
        <taxon>Tracheophyta</taxon>
        <taxon>Spermatophyta</taxon>
        <taxon>Magnoliopsida</taxon>
        <taxon>eudicotyledons</taxon>
        <taxon>Gunneridae</taxon>
        <taxon>Pentapetalae</taxon>
        <taxon>asterids</taxon>
        <taxon>lamiids</taxon>
        <taxon>Gentianales</taxon>
        <taxon>Apocynaceae</taxon>
        <taxon>Rauvolfioideae</taxon>
        <taxon>Vinceae</taxon>
        <taxon>Catharanthinae</taxon>
        <taxon>Catharanthus</taxon>
    </lineage>
</organism>
<dbReference type="Proteomes" id="UP001060085">
    <property type="component" value="Linkage Group LG02"/>
</dbReference>
<name>A0ACC0C0X1_CATRO</name>